<dbReference type="PROSITE" id="PS51482">
    <property type="entry name" value="DEGV"/>
    <property type="match status" value="1"/>
</dbReference>
<dbReference type="Gene3D" id="3.30.1180.10">
    <property type="match status" value="1"/>
</dbReference>
<organism evidence="3 4">
    <name type="scientific">Blautia faecis</name>
    <dbReference type="NCBI Taxonomy" id="871665"/>
    <lineage>
        <taxon>Bacteria</taxon>
        <taxon>Bacillati</taxon>
        <taxon>Bacillota</taxon>
        <taxon>Clostridia</taxon>
        <taxon>Lachnospirales</taxon>
        <taxon>Lachnospiraceae</taxon>
        <taxon>Blautia</taxon>
    </lineage>
</organism>
<evidence type="ECO:0000256" key="2">
    <source>
        <dbReference type="ARBA" id="ARBA00023121"/>
    </source>
</evidence>
<dbReference type="PANTHER" id="PTHR33434:SF3">
    <property type="entry name" value="DEGV DOMAIN-CONTAINING PROTEIN YITS"/>
    <property type="match status" value="1"/>
</dbReference>
<dbReference type="SUPFAM" id="SSF82549">
    <property type="entry name" value="DAK1/DegV-like"/>
    <property type="match status" value="1"/>
</dbReference>
<sequence length="295" mass="33130">MSDYVISCCSTADLTKEHFEKRNISYICFHYELNGKEYADDLGQSMPFDQFYKAMQDGASTKTSQVNADEFEEYFEGFLKEGKDVLHVCLSSGISGVINSANVAKADLEEKYPGRKILVVDSLGASSGYGLFMDKLADLRDEGRPIEEVHAWAEEHKLNLHHWFFSTDLTFYIRGGRISKASGFFGTMLNICPLLNMDDQGKLIPRFKIRTKKKVIRAVVDKMEEYAEGGLDYSGKCYISQSACIEDAREVARLVEERFPKLNGKVEINNIGTTIGSHTGPGTVALFFWGNKRTA</sequence>
<evidence type="ECO:0000313" key="4">
    <source>
        <dbReference type="Proteomes" id="UP001644719"/>
    </source>
</evidence>
<evidence type="ECO:0000313" key="3">
    <source>
        <dbReference type="EMBL" id="NSG87268.1"/>
    </source>
</evidence>
<evidence type="ECO:0000256" key="1">
    <source>
        <dbReference type="ARBA" id="ARBA00003238"/>
    </source>
</evidence>
<dbReference type="Proteomes" id="UP001644719">
    <property type="component" value="Unassembled WGS sequence"/>
</dbReference>
<dbReference type="NCBIfam" id="TIGR00762">
    <property type="entry name" value="DegV"/>
    <property type="match status" value="1"/>
</dbReference>
<protein>
    <submittedName>
        <fullName evidence="3">DegV family protein</fullName>
    </submittedName>
</protein>
<dbReference type="InterPro" id="IPR003797">
    <property type="entry name" value="DegV"/>
</dbReference>
<dbReference type="PANTHER" id="PTHR33434">
    <property type="entry name" value="DEGV DOMAIN-CONTAINING PROTEIN DR_1986-RELATED"/>
    <property type="match status" value="1"/>
</dbReference>
<dbReference type="EMBL" id="JAAITS010000068">
    <property type="protein sequence ID" value="NSG87268.1"/>
    <property type="molecule type" value="Genomic_DNA"/>
</dbReference>
<accession>A0ABX2HC89</accession>
<keyword evidence="4" id="KW-1185">Reference proteome</keyword>
<dbReference type="RefSeq" id="WP_148461034.1">
    <property type="nucleotide sequence ID" value="NZ_JAAIPU010000014.1"/>
</dbReference>
<gene>
    <name evidence="3" type="ORF">G5B17_18070</name>
</gene>
<proteinExistence type="predicted"/>
<reference evidence="3 4" key="1">
    <citation type="journal article" date="2020" name="Cell Host Microbe">
        <title>Functional and Genomic Variation between Human-Derived Isolates of Lachnospiraceae Reveals Inter- and Intra-Species Diversity.</title>
        <authorList>
            <person name="Sorbara M.T."/>
            <person name="Littmann E.R."/>
            <person name="Fontana E."/>
            <person name="Moody T.U."/>
            <person name="Kohout C.E."/>
            <person name="Gjonbalaj M."/>
            <person name="Eaton V."/>
            <person name="Seok R."/>
            <person name="Leiner I.M."/>
            <person name="Pamer E.G."/>
        </authorList>
    </citation>
    <scope>NUCLEOTIDE SEQUENCE [LARGE SCALE GENOMIC DNA]</scope>
    <source>
        <strain evidence="3 4">MSK.17.74</strain>
    </source>
</reference>
<comment type="caution">
    <text evidence="3">The sequence shown here is derived from an EMBL/GenBank/DDBJ whole genome shotgun (WGS) entry which is preliminary data.</text>
</comment>
<dbReference type="Pfam" id="PF02645">
    <property type="entry name" value="DegV"/>
    <property type="match status" value="1"/>
</dbReference>
<dbReference type="Gene3D" id="3.40.50.10440">
    <property type="entry name" value="Dihydroxyacetone kinase, domain 1"/>
    <property type="match status" value="1"/>
</dbReference>
<dbReference type="GeneID" id="69513343"/>
<name>A0ABX2HC89_9FIRM</name>
<comment type="function">
    <text evidence="1">May bind long-chain fatty acids, such as palmitate, and may play a role in lipid transport or fatty acid metabolism.</text>
</comment>
<keyword evidence="2" id="KW-0446">Lipid-binding</keyword>
<dbReference type="Gene3D" id="2.20.28.50">
    <property type="entry name" value="degv family protein"/>
    <property type="match status" value="1"/>
</dbReference>
<dbReference type="InterPro" id="IPR043168">
    <property type="entry name" value="DegV_C"/>
</dbReference>
<dbReference type="InterPro" id="IPR050270">
    <property type="entry name" value="DegV_domain_contain"/>
</dbReference>